<evidence type="ECO:0000313" key="2">
    <source>
        <dbReference type="EMBL" id="UOF01008.1"/>
    </source>
</evidence>
<keyword evidence="3" id="KW-1185">Reference proteome</keyword>
<name>A0ABY4C804_9BACT</name>
<dbReference type="NCBIfam" id="TIGR02001">
    <property type="entry name" value="gcw_chp"/>
    <property type="match status" value="1"/>
</dbReference>
<feature type="chain" id="PRO_5045621584" evidence="1">
    <location>
        <begin position="20"/>
        <end position="228"/>
    </location>
</feature>
<feature type="signal peptide" evidence="1">
    <location>
        <begin position="1"/>
        <end position="19"/>
    </location>
</feature>
<organism evidence="2 3">
    <name type="scientific">Bdellovibrio reynosensis</name>
    <dbReference type="NCBI Taxonomy" id="2835041"/>
    <lineage>
        <taxon>Bacteria</taxon>
        <taxon>Pseudomonadati</taxon>
        <taxon>Bdellovibrionota</taxon>
        <taxon>Bdellovibrionia</taxon>
        <taxon>Bdellovibrionales</taxon>
        <taxon>Pseudobdellovibrionaceae</taxon>
        <taxon>Bdellovibrio</taxon>
    </lineage>
</organism>
<evidence type="ECO:0000313" key="3">
    <source>
        <dbReference type="Proteomes" id="UP000830116"/>
    </source>
</evidence>
<gene>
    <name evidence="2" type="ORF">MNR06_15005</name>
</gene>
<dbReference type="EMBL" id="CP093442">
    <property type="protein sequence ID" value="UOF01008.1"/>
    <property type="molecule type" value="Genomic_DNA"/>
</dbReference>
<dbReference type="RefSeq" id="WP_243537234.1">
    <property type="nucleotide sequence ID" value="NZ_CP093442.1"/>
</dbReference>
<protein>
    <submittedName>
        <fullName evidence="2">TorF family putative porin</fullName>
    </submittedName>
</protein>
<dbReference type="Pfam" id="PF09694">
    <property type="entry name" value="Gcw_chp"/>
    <property type="match status" value="1"/>
</dbReference>
<dbReference type="InterPro" id="IPR010239">
    <property type="entry name" value="CHP02001"/>
</dbReference>
<dbReference type="Proteomes" id="UP000830116">
    <property type="component" value="Chromosome"/>
</dbReference>
<keyword evidence="1" id="KW-0732">Signal</keyword>
<evidence type="ECO:0000256" key="1">
    <source>
        <dbReference type="SAM" id="SignalP"/>
    </source>
</evidence>
<sequence length="228" mass="25466">MRILLVFIIILAGHCKSFAAEGGGRTPTFALEGDVTLTSHYVEYGLSHSDNSPALQGSFWFNFGSQFRLGLWGSNTNFENSDDHFNLRGNAEIKVDFTPNSHAIIHYSQNTYYNGGDHNGNILGLHLHFWDFRVLYENNSNWEATDDASTRFAMGKLSTVMGNWRWNNEAGYNMPENEAYNAYFDVRTGLGRKVGVIFVEGALTGTSESSQFHGAGDFFFILTASTDL</sequence>
<accession>A0ABY4C804</accession>
<reference evidence="2" key="1">
    <citation type="submission" date="2022-03" db="EMBL/GenBank/DDBJ databases">
        <title>Genome Identification and Characterization of new species Bdellovibrio reynosense LBG001 sp. nov. from a Mexico soil sample.</title>
        <authorList>
            <person name="Camilli A."/>
            <person name="Ajao Y."/>
            <person name="Guo X."/>
        </authorList>
    </citation>
    <scope>NUCLEOTIDE SEQUENCE</scope>
    <source>
        <strain evidence="2">LBG001</strain>
    </source>
</reference>
<proteinExistence type="predicted"/>